<evidence type="ECO:0008006" key="3">
    <source>
        <dbReference type="Google" id="ProtNLM"/>
    </source>
</evidence>
<name>A0ABD6DIP3_9EURY</name>
<dbReference type="Proteomes" id="UP001597034">
    <property type="component" value="Unassembled WGS sequence"/>
</dbReference>
<dbReference type="AlphaFoldDB" id="A0ABD6DIP3"/>
<proteinExistence type="predicted"/>
<organism evidence="1 2">
    <name type="scientific">Haloarchaeobius litoreus</name>
    <dbReference type="NCBI Taxonomy" id="755306"/>
    <lineage>
        <taxon>Archaea</taxon>
        <taxon>Methanobacteriati</taxon>
        <taxon>Methanobacteriota</taxon>
        <taxon>Stenosarchaea group</taxon>
        <taxon>Halobacteria</taxon>
        <taxon>Halobacteriales</taxon>
        <taxon>Halorubellaceae</taxon>
        <taxon>Haloarchaeobius</taxon>
    </lineage>
</organism>
<dbReference type="InterPro" id="IPR058877">
    <property type="entry name" value="JAB/MPN_dom-containing"/>
</dbReference>
<dbReference type="RefSeq" id="WP_256398345.1">
    <property type="nucleotide sequence ID" value="NZ_JANHJR010000001.1"/>
</dbReference>
<evidence type="ECO:0000313" key="2">
    <source>
        <dbReference type="Proteomes" id="UP001597034"/>
    </source>
</evidence>
<dbReference type="Pfam" id="PF26422">
    <property type="entry name" value="Halo_JAB_MPN"/>
    <property type="match status" value="1"/>
</dbReference>
<protein>
    <recommendedName>
        <fullName evidence="3">Proteasome lid subunit RPN8/RPN11, contains Jab1/MPN metalloenzyme (JAMM) motif</fullName>
    </recommendedName>
</protein>
<gene>
    <name evidence="1" type="ORF">ACFSBL_10605</name>
</gene>
<reference evidence="1 2" key="1">
    <citation type="journal article" date="2019" name="Int. J. Syst. Evol. Microbiol.">
        <title>The Global Catalogue of Microorganisms (GCM) 10K type strain sequencing project: providing services to taxonomists for standard genome sequencing and annotation.</title>
        <authorList>
            <consortium name="The Broad Institute Genomics Platform"/>
            <consortium name="The Broad Institute Genome Sequencing Center for Infectious Disease"/>
            <person name="Wu L."/>
            <person name="Ma J."/>
        </authorList>
    </citation>
    <scope>NUCLEOTIDE SEQUENCE [LARGE SCALE GENOMIC DNA]</scope>
    <source>
        <strain evidence="1 2">CGMCC 1.10390</strain>
    </source>
</reference>
<evidence type="ECO:0000313" key="1">
    <source>
        <dbReference type="EMBL" id="MFD1646132.1"/>
    </source>
</evidence>
<dbReference type="EMBL" id="JBHUDO010000002">
    <property type="protein sequence ID" value="MFD1646132.1"/>
    <property type="molecule type" value="Genomic_DNA"/>
</dbReference>
<sequence>MVHLTQGLLETLLDFAREADPEDVTVSLAVTAAGDLDGAEDLPPETPVFTDFYLPDAGSSVSAVFGVDLGTPAGQTHGRFVSHATGELAVSREDDLHAVVFVAVPPWESGNVRAFDRSGRRQEMHVVDAVPPEGSID</sequence>
<keyword evidence="2" id="KW-1185">Reference proteome</keyword>
<comment type="caution">
    <text evidence="1">The sequence shown here is derived from an EMBL/GenBank/DDBJ whole genome shotgun (WGS) entry which is preliminary data.</text>
</comment>
<accession>A0ABD6DIP3</accession>